<name>A0A7W2TV09_9GAMM</name>
<organism evidence="4 5">
    <name type="scientific">Sediminihaliea albiluteola</name>
    <dbReference type="NCBI Taxonomy" id="2758564"/>
    <lineage>
        <taxon>Bacteria</taxon>
        <taxon>Pseudomonadati</taxon>
        <taxon>Pseudomonadota</taxon>
        <taxon>Gammaproteobacteria</taxon>
        <taxon>Cellvibrionales</taxon>
        <taxon>Halieaceae</taxon>
        <taxon>Sediminihaliea</taxon>
    </lineage>
</organism>
<gene>
    <name evidence="4" type="ORF">H2508_05040</name>
</gene>
<evidence type="ECO:0000313" key="5">
    <source>
        <dbReference type="Proteomes" id="UP000539350"/>
    </source>
</evidence>
<dbReference type="EMBL" id="JACFXU010000013">
    <property type="protein sequence ID" value="MBA6412470.1"/>
    <property type="molecule type" value="Genomic_DNA"/>
</dbReference>
<accession>A0A7W2TV09</accession>
<dbReference type="SUPFAM" id="SSF48452">
    <property type="entry name" value="TPR-like"/>
    <property type="match status" value="1"/>
</dbReference>
<evidence type="ECO:0000256" key="2">
    <source>
        <dbReference type="ARBA" id="ARBA00022803"/>
    </source>
</evidence>
<dbReference type="InterPro" id="IPR019734">
    <property type="entry name" value="TPR_rpt"/>
</dbReference>
<protein>
    <recommendedName>
        <fullName evidence="6">Tetratricopeptide repeat protein</fullName>
    </recommendedName>
</protein>
<dbReference type="PANTHER" id="PTHR44858">
    <property type="entry name" value="TETRATRICOPEPTIDE REPEAT PROTEIN 6"/>
    <property type="match status" value="1"/>
</dbReference>
<evidence type="ECO:0000256" key="1">
    <source>
        <dbReference type="ARBA" id="ARBA00022737"/>
    </source>
</evidence>
<dbReference type="AlphaFoldDB" id="A0A7W2TV09"/>
<dbReference type="InterPro" id="IPR011990">
    <property type="entry name" value="TPR-like_helical_dom_sf"/>
</dbReference>
<evidence type="ECO:0000256" key="3">
    <source>
        <dbReference type="PROSITE-ProRule" id="PRU00339"/>
    </source>
</evidence>
<feature type="repeat" description="TPR" evidence="3">
    <location>
        <begin position="42"/>
        <end position="75"/>
    </location>
</feature>
<dbReference type="Gene3D" id="1.25.40.10">
    <property type="entry name" value="Tetratricopeptide repeat domain"/>
    <property type="match status" value="2"/>
</dbReference>
<keyword evidence="1" id="KW-0677">Repeat</keyword>
<dbReference type="PANTHER" id="PTHR44858:SF1">
    <property type="entry name" value="UDP-N-ACETYLGLUCOSAMINE--PEPTIDE N-ACETYLGLUCOSAMINYLTRANSFERASE SPINDLY-RELATED"/>
    <property type="match status" value="1"/>
</dbReference>
<reference evidence="4 5" key="1">
    <citation type="submission" date="2020-07" db="EMBL/GenBank/DDBJ databases">
        <title>Halieaceae bacterium, F7430, whole genome shotgun sequencing project.</title>
        <authorList>
            <person name="Jiang S."/>
            <person name="Liu Z.W."/>
            <person name="Du Z.J."/>
        </authorList>
    </citation>
    <scope>NUCLEOTIDE SEQUENCE [LARGE SCALE GENOMIC DNA]</scope>
    <source>
        <strain evidence="4 5">F7430</strain>
    </source>
</reference>
<evidence type="ECO:0000313" key="4">
    <source>
        <dbReference type="EMBL" id="MBA6412470.1"/>
    </source>
</evidence>
<dbReference type="Proteomes" id="UP000539350">
    <property type="component" value="Unassembled WGS sequence"/>
</dbReference>
<dbReference type="SMART" id="SM00028">
    <property type="entry name" value="TPR"/>
    <property type="match status" value="3"/>
</dbReference>
<proteinExistence type="predicted"/>
<dbReference type="Pfam" id="PF13181">
    <property type="entry name" value="TPR_8"/>
    <property type="match status" value="1"/>
</dbReference>
<evidence type="ECO:0008006" key="6">
    <source>
        <dbReference type="Google" id="ProtNLM"/>
    </source>
</evidence>
<dbReference type="InterPro" id="IPR050498">
    <property type="entry name" value="Ycf3"/>
</dbReference>
<keyword evidence="5" id="KW-1185">Reference proteome</keyword>
<dbReference type="PROSITE" id="PS50005">
    <property type="entry name" value="TPR"/>
    <property type="match status" value="1"/>
</dbReference>
<comment type="caution">
    <text evidence="4">The sequence shown here is derived from an EMBL/GenBank/DDBJ whole genome shotgun (WGS) entry which is preliminary data.</text>
</comment>
<keyword evidence="2 3" id="KW-0802">TPR repeat</keyword>
<sequence length="239" mass="27006">MIEHKPERYELYIRRGLAYSDNAQYQLALADYRKAAALSSPEALDHDVGVVYYRMGELEQALRHFDAFLAQAPKSYPSYEYRARVKRDMGDYHGAIADLTQYFRLNDSPNPGHYVSAADMLLELEANGPESALQLLDEGLEKIGVVPQLQRKAIAIERARGRKDLALERLQTLESVLSSSPSWQLDMAELLIDSKRHGEAANLLKTAQAKLEKLRSTPARIELFKSIAALESRIKEENS</sequence>